<accession>A0A2R5LHQ8</accession>
<dbReference type="GeneID" id="135388892"/>
<feature type="domain" description="Large ribosomal subunit protein uL24 C-terminal" evidence="8">
    <location>
        <begin position="127"/>
        <end position="183"/>
    </location>
</feature>
<dbReference type="RefSeq" id="XP_064474831.1">
    <property type="nucleotide sequence ID" value="XM_064618761.1"/>
</dbReference>
<dbReference type="GO" id="GO:1990904">
    <property type="term" value="C:ribonucleoprotein complex"/>
    <property type="evidence" value="ECO:0007669"/>
    <property type="project" value="UniProtKB-KW"/>
</dbReference>
<comment type="similarity">
    <text evidence="1 6">Belongs to the universal ribosomal protein uL24 family.</text>
</comment>
<dbReference type="InterPro" id="IPR014722">
    <property type="entry name" value="Rib_uL2_dom2"/>
</dbReference>
<dbReference type="GO" id="GO:0005840">
    <property type="term" value="C:ribosome"/>
    <property type="evidence" value="ECO:0007669"/>
    <property type="project" value="UniProtKB-KW"/>
</dbReference>
<dbReference type="Pfam" id="PF17136">
    <property type="entry name" value="ribosomal_L24"/>
    <property type="match status" value="1"/>
</dbReference>
<name>A0A2R5LHQ8_9ACAR</name>
<dbReference type="NCBIfam" id="TIGR01079">
    <property type="entry name" value="rplX_bact"/>
    <property type="match status" value="1"/>
</dbReference>
<evidence type="ECO:0000259" key="7">
    <source>
        <dbReference type="Pfam" id="PF00467"/>
    </source>
</evidence>
<dbReference type="HAMAP" id="MF_01326_B">
    <property type="entry name" value="Ribosomal_uL24_B"/>
    <property type="match status" value="1"/>
</dbReference>
<evidence type="ECO:0000259" key="8">
    <source>
        <dbReference type="Pfam" id="PF17136"/>
    </source>
</evidence>
<evidence type="ECO:0000256" key="3">
    <source>
        <dbReference type="ARBA" id="ARBA00023274"/>
    </source>
</evidence>
<evidence type="ECO:0000256" key="6">
    <source>
        <dbReference type="RuleBase" id="RU003477"/>
    </source>
</evidence>
<dbReference type="Pfam" id="PF00467">
    <property type="entry name" value="KOW"/>
    <property type="match status" value="1"/>
</dbReference>
<dbReference type="InterPro" id="IPR008991">
    <property type="entry name" value="Translation_prot_SH3-like_sf"/>
</dbReference>
<evidence type="ECO:0000256" key="1">
    <source>
        <dbReference type="ARBA" id="ARBA00010618"/>
    </source>
</evidence>
<dbReference type="InterPro" id="IPR041988">
    <property type="entry name" value="Ribosomal_uL24_KOW"/>
</dbReference>
<dbReference type="InterPro" id="IPR005825">
    <property type="entry name" value="Ribosomal_uL24_CS"/>
</dbReference>
<dbReference type="InterPro" id="IPR003256">
    <property type="entry name" value="Ribosomal_uL24"/>
</dbReference>
<dbReference type="Gene3D" id="2.30.30.30">
    <property type="match status" value="1"/>
</dbReference>
<dbReference type="InterPro" id="IPR057264">
    <property type="entry name" value="Ribosomal_uL24_C"/>
</dbReference>
<evidence type="ECO:0000256" key="2">
    <source>
        <dbReference type="ARBA" id="ARBA00022980"/>
    </source>
</evidence>
<organism evidence="9">
    <name type="scientific">Ornithodoros turicata</name>
    <dbReference type="NCBI Taxonomy" id="34597"/>
    <lineage>
        <taxon>Eukaryota</taxon>
        <taxon>Metazoa</taxon>
        <taxon>Ecdysozoa</taxon>
        <taxon>Arthropoda</taxon>
        <taxon>Chelicerata</taxon>
        <taxon>Arachnida</taxon>
        <taxon>Acari</taxon>
        <taxon>Parasitiformes</taxon>
        <taxon>Ixodida</taxon>
        <taxon>Ixodoidea</taxon>
        <taxon>Argasidae</taxon>
        <taxon>Ornithodorinae</taxon>
        <taxon>Ornithodoros</taxon>
    </lineage>
</organism>
<evidence type="ECO:0000313" key="9">
    <source>
        <dbReference type="EMBL" id="MBY09054.1"/>
    </source>
</evidence>
<proteinExistence type="inferred from homology"/>
<dbReference type="CDD" id="cd06089">
    <property type="entry name" value="KOW_RPL26"/>
    <property type="match status" value="1"/>
</dbReference>
<sequence length="247" mass="28971">MRLTAILQCTSRLPKDYSNFPESYIKRAMAQVEWRTPNAPQYTDKVIERKKFRYNMYRPWTEGFKQANQPGTRRKFVFVQPVEWSYFLGDRVEILVGKDKGKQGVVNYIVKERNWVIVEGLNCTYRFLKSGKSGQMVKNENPLLVTNQVSLIDPTDNKPTAIEWRYTEDGKRVRVSVRTGRIIPIPLTAEGTYDYKTKSTYVEQLKDTPAKALESVTFVPKLMTFEQEIMEEHGIKEDRVPTKTYWY</sequence>
<dbReference type="SUPFAM" id="SSF50104">
    <property type="entry name" value="Translation proteins SH3-like domain"/>
    <property type="match status" value="1"/>
</dbReference>
<dbReference type="GO" id="GO:0003735">
    <property type="term" value="F:structural constituent of ribosome"/>
    <property type="evidence" value="ECO:0007669"/>
    <property type="project" value="InterPro"/>
</dbReference>
<evidence type="ECO:0000256" key="4">
    <source>
        <dbReference type="ARBA" id="ARBA00035283"/>
    </source>
</evidence>
<evidence type="ECO:0000256" key="5">
    <source>
        <dbReference type="ARBA" id="ARBA00035357"/>
    </source>
</evidence>
<dbReference type="GO" id="GO:0003723">
    <property type="term" value="F:RNA binding"/>
    <property type="evidence" value="ECO:0007669"/>
    <property type="project" value="InterPro"/>
</dbReference>
<dbReference type="KEGG" id="oti:135388892"/>
<keyword evidence="2 6" id="KW-0689">Ribosomal protein</keyword>
<reference evidence="9" key="1">
    <citation type="submission" date="2018-03" db="EMBL/GenBank/DDBJ databases">
        <title>The relapsing fever spirochete Borrelia turicatae persists in the highly oxidative environment of its soft-bodied tick vector.</title>
        <authorList>
            <person name="Bourret T.J."/>
            <person name="Boyle W.K."/>
            <person name="Valenzuela J.G."/>
            <person name="Oliveira F."/>
            <person name="Lopez J.E."/>
        </authorList>
    </citation>
    <scope>NUCLEOTIDE SEQUENCE</scope>
    <source>
        <strain evidence="9">Kansas strain/isolate</strain>
        <tissue evidence="9">Salivary glands</tissue>
    </source>
</reference>
<dbReference type="AlphaFoldDB" id="A0A2R5LHQ8"/>
<protein>
    <recommendedName>
        <fullName evidence="4">Large ribosomal subunit protein uL24m</fullName>
    </recommendedName>
    <alternativeName>
        <fullName evidence="5">39S ribosomal protein L24, mitochondrial</fullName>
    </alternativeName>
</protein>
<feature type="domain" description="KOW" evidence="7">
    <location>
        <begin position="89"/>
        <end position="119"/>
    </location>
</feature>
<dbReference type="CTD" id="79590"/>
<dbReference type="InterPro" id="IPR005824">
    <property type="entry name" value="KOW"/>
</dbReference>
<dbReference type="PANTHER" id="PTHR12903">
    <property type="entry name" value="MITOCHONDRIAL RIBOSOMAL PROTEIN L24"/>
    <property type="match status" value="1"/>
</dbReference>
<dbReference type="EMBL" id="GGLE01004928">
    <property type="protein sequence ID" value="MBY09054.1"/>
    <property type="molecule type" value="Transcribed_RNA"/>
</dbReference>
<keyword evidence="3 6" id="KW-0687">Ribonucleoprotein</keyword>
<dbReference type="GO" id="GO:0006412">
    <property type="term" value="P:translation"/>
    <property type="evidence" value="ECO:0007669"/>
    <property type="project" value="InterPro"/>
</dbReference>
<dbReference type="PROSITE" id="PS01108">
    <property type="entry name" value="RIBOSOMAL_L24"/>
    <property type="match status" value="1"/>
</dbReference>